<gene>
    <name evidence="1" type="ORF">L6452_43908</name>
</gene>
<dbReference type="EMBL" id="CM042064">
    <property type="protein sequence ID" value="KAI3665284.1"/>
    <property type="molecule type" value="Genomic_DNA"/>
</dbReference>
<accession>A0ACB8XEL2</accession>
<keyword evidence="2" id="KW-1185">Reference proteome</keyword>
<comment type="caution">
    <text evidence="1">The sequence shown here is derived from an EMBL/GenBank/DDBJ whole genome shotgun (WGS) entry which is preliminary data.</text>
</comment>
<proteinExistence type="predicted"/>
<protein>
    <submittedName>
        <fullName evidence="1">Uncharacterized protein</fullName>
    </submittedName>
</protein>
<organism evidence="1 2">
    <name type="scientific">Arctium lappa</name>
    <name type="common">Greater burdock</name>
    <name type="synonym">Lappa major</name>
    <dbReference type="NCBI Taxonomy" id="4217"/>
    <lineage>
        <taxon>Eukaryota</taxon>
        <taxon>Viridiplantae</taxon>
        <taxon>Streptophyta</taxon>
        <taxon>Embryophyta</taxon>
        <taxon>Tracheophyta</taxon>
        <taxon>Spermatophyta</taxon>
        <taxon>Magnoliopsida</taxon>
        <taxon>eudicotyledons</taxon>
        <taxon>Gunneridae</taxon>
        <taxon>Pentapetalae</taxon>
        <taxon>asterids</taxon>
        <taxon>campanulids</taxon>
        <taxon>Asterales</taxon>
        <taxon>Asteraceae</taxon>
        <taxon>Carduoideae</taxon>
        <taxon>Cardueae</taxon>
        <taxon>Arctiinae</taxon>
        <taxon>Arctium</taxon>
    </lineage>
</organism>
<dbReference type="Proteomes" id="UP001055879">
    <property type="component" value="Linkage Group LG18"/>
</dbReference>
<evidence type="ECO:0000313" key="2">
    <source>
        <dbReference type="Proteomes" id="UP001055879"/>
    </source>
</evidence>
<name>A0ACB8XEL2_ARCLA</name>
<reference evidence="1 2" key="2">
    <citation type="journal article" date="2022" name="Mol. Ecol. Resour.">
        <title>The genomes of chicory, endive, great burdock and yacon provide insights into Asteraceae paleo-polyploidization history and plant inulin production.</title>
        <authorList>
            <person name="Fan W."/>
            <person name="Wang S."/>
            <person name="Wang H."/>
            <person name="Wang A."/>
            <person name="Jiang F."/>
            <person name="Liu H."/>
            <person name="Zhao H."/>
            <person name="Xu D."/>
            <person name="Zhang Y."/>
        </authorList>
    </citation>
    <scope>NUCLEOTIDE SEQUENCE [LARGE SCALE GENOMIC DNA]</scope>
    <source>
        <strain evidence="2">cv. Niubang</strain>
    </source>
</reference>
<sequence>MSQKSIQIEHCEFEFRSQICDKKLDIWKDSFIKTCAAVDRDIQHCHKFDSIHSGTTALVVIKQGELVVIANVGDSRAILATTVNDGCLVAVQLTVDFKPNLPDEAERMVE</sequence>
<evidence type="ECO:0000313" key="1">
    <source>
        <dbReference type="EMBL" id="KAI3665284.1"/>
    </source>
</evidence>
<reference evidence="2" key="1">
    <citation type="journal article" date="2022" name="Mol. Ecol. Resour.">
        <title>The genomes of chicory, endive, great burdock and yacon provide insights into Asteraceae palaeo-polyploidization history and plant inulin production.</title>
        <authorList>
            <person name="Fan W."/>
            <person name="Wang S."/>
            <person name="Wang H."/>
            <person name="Wang A."/>
            <person name="Jiang F."/>
            <person name="Liu H."/>
            <person name="Zhao H."/>
            <person name="Xu D."/>
            <person name="Zhang Y."/>
        </authorList>
    </citation>
    <scope>NUCLEOTIDE SEQUENCE [LARGE SCALE GENOMIC DNA]</scope>
    <source>
        <strain evidence="2">cv. Niubang</strain>
    </source>
</reference>